<gene>
    <name evidence="1" type="ordered locus">Ilyop_2051</name>
</gene>
<dbReference type="AlphaFoldDB" id="E3HBR0"/>
<reference evidence="1 2" key="1">
    <citation type="journal article" date="2010" name="Stand. Genomic Sci.">
        <title>Complete genome sequence of Ilyobacter polytropus type strain (CuHbu1).</title>
        <authorList>
            <person name="Sikorski J."/>
            <person name="Chertkov O."/>
            <person name="Lapidus A."/>
            <person name="Nolan M."/>
            <person name="Lucas S."/>
            <person name="Del Rio T.G."/>
            <person name="Tice H."/>
            <person name="Cheng J.F."/>
            <person name="Tapia R."/>
            <person name="Han C."/>
            <person name="Goodwin L."/>
            <person name="Pitluck S."/>
            <person name="Liolios K."/>
            <person name="Ivanova N."/>
            <person name="Mavromatis K."/>
            <person name="Mikhailova N."/>
            <person name="Pati A."/>
            <person name="Chen A."/>
            <person name="Palaniappan K."/>
            <person name="Land M."/>
            <person name="Hauser L."/>
            <person name="Chang Y.J."/>
            <person name="Jeffries C.D."/>
            <person name="Brambilla E."/>
            <person name="Yasawong M."/>
            <person name="Rohde M."/>
            <person name="Pukall R."/>
            <person name="Spring S."/>
            <person name="Goker M."/>
            <person name="Woyke T."/>
            <person name="Bristow J."/>
            <person name="Eisen J.A."/>
            <person name="Markowitz V."/>
            <person name="Hugenholtz P."/>
            <person name="Kyrpides N.C."/>
            <person name="Klenk H.P."/>
        </authorList>
    </citation>
    <scope>NUCLEOTIDE SEQUENCE [LARGE SCALE GENOMIC DNA]</scope>
    <source>
        <strain evidence="2">ATCC 51220 / DSM 2926 / LMG 16218 / CuHBu1</strain>
        <plasmid evidence="2">pILYOP01</plasmid>
    </source>
</reference>
<accession>E3HBR0</accession>
<dbReference type="OrthoDB" id="80547at2"/>
<dbReference type="Proteomes" id="UP000006875">
    <property type="component" value="Plasmid pILYOP01"/>
</dbReference>
<keyword evidence="1" id="KW-0614">Plasmid</keyword>
<organism evidence="1 2">
    <name type="scientific">Ilyobacter polytropus (strain ATCC 51220 / DSM 2926 / LMG 16218 / CuHBu1)</name>
    <dbReference type="NCBI Taxonomy" id="572544"/>
    <lineage>
        <taxon>Bacteria</taxon>
        <taxon>Fusobacteriati</taxon>
        <taxon>Fusobacteriota</taxon>
        <taxon>Fusobacteriia</taxon>
        <taxon>Fusobacteriales</taxon>
        <taxon>Fusobacteriaceae</taxon>
        <taxon>Ilyobacter</taxon>
    </lineage>
</organism>
<dbReference type="HOGENOM" id="CLU_854573_0_0_0"/>
<geneLocation type="plasmid" evidence="1 2">
    <name>pILYOP01</name>
</geneLocation>
<dbReference type="EMBL" id="CP002282">
    <property type="protein sequence ID" value="ADO83822.1"/>
    <property type="molecule type" value="Genomic_DNA"/>
</dbReference>
<keyword evidence="2" id="KW-1185">Reference proteome</keyword>
<evidence type="ECO:0000313" key="2">
    <source>
        <dbReference type="Proteomes" id="UP000006875"/>
    </source>
</evidence>
<sequence length="289" mass="32510">MIKILKKIFKAGNYGTKGNYSIETLNKWVEAGKEFSVIPGHIQDWIKSGYAKTAIPIGGRVKCSSVDDDGFLYGEIKYNEFGKKVTEGGAYENFSIGISPAGDPDHLALLGYAPPHIKELDKAFSEFSEEVGEVEYIEFTEEEVKTEMEVAEMIEKLQSEGYTVEKTEPKPNKTEEEIKAEVKAEFAREMERDNLKAKVMAMVPPSIKGIMEFAVDQAFVRENYGNIIEFSENEKTPMKDHIMKMAEEGGPFKHLFKEFSKELGSDSGPKKSKTADEIIENAQKLMMEV</sequence>
<dbReference type="KEGG" id="ipo:Ilyop_2051"/>
<protein>
    <submittedName>
        <fullName evidence="1">Uncharacterized protein</fullName>
    </submittedName>
</protein>
<evidence type="ECO:0000313" key="1">
    <source>
        <dbReference type="EMBL" id="ADO83822.1"/>
    </source>
</evidence>
<dbReference type="RefSeq" id="WP_013388484.1">
    <property type="nucleotide sequence ID" value="NC_014633.1"/>
</dbReference>
<name>E3HBR0_ILYPC</name>
<proteinExistence type="predicted"/>